<organism evidence="1">
    <name type="scientific">uncultured Desulfobacterium sp</name>
    <dbReference type="NCBI Taxonomy" id="201089"/>
    <lineage>
        <taxon>Bacteria</taxon>
        <taxon>Pseudomonadati</taxon>
        <taxon>Thermodesulfobacteriota</taxon>
        <taxon>Desulfobacteria</taxon>
        <taxon>Desulfobacterales</taxon>
        <taxon>Desulfobacteriaceae</taxon>
        <taxon>Desulfobacterium</taxon>
        <taxon>environmental samples</taxon>
    </lineage>
</organism>
<gene>
    <name evidence="1" type="ORF">PITCH_A860009</name>
</gene>
<protein>
    <submittedName>
        <fullName evidence="1">Uncharacterized protein</fullName>
    </submittedName>
</protein>
<proteinExistence type="predicted"/>
<sequence length="73" mass="8416">MPEVNYAHLIAEIKSLNLSDQLRLLEEMAALIRTRTSRTQSRSILELQGKGKDIWKGLSVKKYINEERSSWNG</sequence>
<accession>A0A445N3F3</accession>
<dbReference type="EMBL" id="OJIN01000232">
    <property type="protein sequence ID" value="SPD76238.1"/>
    <property type="molecule type" value="Genomic_DNA"/>
</dbReference>
<reference evidence="1" key="1">
    <citation type="submission" date="2018-01" db="EMBL/GenBank/DDBJ databases">
        <authorList>
            <person name="Regsiter A."/>
            <person name="William W."/>
        </authorList>
    </citation>
    <scope>NUCLEOTIDE SEQUENCE</scope>
    <source>
        <strain evidence="1">TRIP AH-1</strain>
    </source>
</reference>
<evidence type="ECO:0000313" key="1">
    <source>
        <dbReference type="EMBL" id="SPD76238.1"/>
    </source>
</evidence>
<dbReference type="AlphaFoldDB" id="A0A445N3F3"/>
<name>A0A445N3F3_9BACT</name>